<dbReference type="Gene3D" id="3.30.40.10">
    <property type="entry name" value="Zinc/RING finger domain, C3HC4 (zinc finger)"/>
    <property type="match status" value="1"/>
</dbReference>
<evidence type="ECO:0000256" key="6">
    <source>
        <dbReference type="ARBA" id="ARBA00022786"/>
    </source>
</evidence>
<dbReference type="PANTHER" id="PTHR22770">
    <property type="entry name" value="UBIQUITIN CONJUGATING ENZYME 7 INTERACTING PROTEIN-RELATED"/>
    <property type="match status" value="1"/>
</dbReference>
<keyword evidence="4" id="KW-0677">Repeat</keyword>
<evidence type="ECO:0000313" key="11">
    <source>
        <dbReference type="Proteomes" id="UP000054166"/>
    </source>
</evidence>
<gene>
    <name evidence="10" type="ORF">PILCRDRAFT_3525</name>
</gene>
<keyword evidence="3" id="KW-0479">Metal-binding</keyword>
<evidence type="ECO:0000256" key="7">
    <source>
        <dbReference type="ARBA" id="ARBA00022833"/>
    </source>
</evidence>
<dbReference type="Gene3D" id="1.20.120.1750">
    <property type="match status" value="1"/>
</dbReference>
<dbReference type="InterPro" id="IPR002867">
    <property type="entry name" value="IBR_dom"/>
</dbReference>
<dbReference type="InterPro" id="IPR047546">
    <property type="entry name" value="Rcat_RBR_RNF216"/>
</dbReference>
<dbReference type="STRING" id="765440.A0A0C3G7N0"/>
<dbReference type="CDD" id="cd16630">
    <property type="entry name" value="RING-HC_RBR_RNF216"/>
    <property type="match status" value="1"/>
</dbReference>
<evidence type="ECO:0000256" key="3">
    <source>
        <dbReference type="ARBA" id="ARBA00022723"/>
    </source>
</evidence>
<dbReference type="GO" id="GO:0016740">
    <property type="term" value="F:transferase activity"/>
    <property type="evidence" value="ECO:0007669"/>
    <property type="project" value="UniProtKB-KW"/>
</dbReference>
<dbReference type="PROSITE" id="PS51873">
    <property type="entry name" value="TRIAD"/>
    <property type="match status" value="1"/>
</dbReference>
<dbReference type="EMBL" id="KN832978">
    <property type="protein sequence ID" value="KIM87774.1"/>
    <property type="molecule type" value="Genomic_DNA"/>
</dbReference>
<dbReference type="GO" id="GO:0008270">
    <property type="term" value="F:zinc ion binding"/>
    <property type="evidence" value="ECO:0007669"/>
    <property type="project" value="UniProtKB-KW"/>
</dbReference>
<evidence type="ECO:0000256" key="1">
    <source>
        <dbReference type="ARBA" id="ARBA00004906"/>
    </source>
</evidence>
<dbReference type="Pfam" id="PF26200">
    <property type="entry name" value="Rcat_RNF216"/>
    <property type="match status" value="1"/>
</dbReference>
<dbReference type="InterPro" id="IPR047545">
    <property type="entry name" value="BRcat_RBR_RNF216"/>
</dbReference>
<dbReference type="OrthoDB" id="10009520at2759"/>
<sequence length="534" mass="59232">MGNANGTLLSPPDVSHSSPTKNFAIPEELDDGPDAEPNYDPSQLLTNVSLKDSIEPAGSRVAPIDVDNSHLPESPVLEQAFGTELDSIPVSACMARVLEIVPDVKPDHLTQLVTRAVSTHGAGVLEHVLHVLFEDSKYPKIDAKGKRKRADDEDKNTQAGGSKRPKVDFGYGDLSRAFKGGLDYLDLALARLQEDFPFLPKAYLRESLNSFDGRYAPTYISLAEQEERYKVGKNSKRPVKLPYKRRKIAFRPINNGKNKDLYDEEFEKERAWVVWEVMDGDDKCEGGIECGCCFASYRFQQSMVQCPEAHLFCQTCMKSYAANLLGMHDPDINCIDRSGCAAPIPASELRRFLPDGMMKLWECIKQRKEIEAAGLGGLEECPFCDYAVIIEDAEDKLFRCGNLGVCGVVSCRTCKKSNHLPKTCDEVDSVLDGRHAVEEAMSQALFRNCPSCKKAFIKDGGCDDMTCPCGVTSCYVCCKPLSDHTQGCIRSVSIKEARDRAVKEYIRDHPDVDSNQIRVSLSVRPLGKGRLKKP</sequence>
<name>A0A0C3G7N0_PILCF</name>
<dbReference type="CDD" id="cd20353">
    <property type="entry name" value="Rcat_RBR_RNF216"/>
    <property type="match status" value="1"/>
</dbReference>
<dbReference type="InterPro" id="IPR051628">
    <property type="entry name" value="LUBAC_E3_Ligases"/>
</dbReference>
<evidence type="ECO:0000256" key="4">
    <source>
        <dbReference type="ARBA" id="ARBA00022737"/>
    </source>
</evidence>
<dbReference type="InParanoid" id="A0A0C3G7N0"/>
<comment type="pathway">
    <text evidence="1">Protein modification; protein ubiquitination.</text>
</comment>
<evidence type="ECO:0000259" key="9">
    <source>
        <dbReference type="PROSITE" id="PS51873"/>
    </source>
</evidence>
<feature type="region of interest" description="Disordered" evidence="8">
    <location>
        <begin position="1"/>
        <end position="42"/>
    </location>
</feature>
<keyword evidence="7" id="KW-0862">Zinc</keyword>
<dbReference type="InterPro" id="IPR013083">
    <property type="entry name" value="Znf_RING/FYVE/PHD"/>
</dbReference>
<dbReference type="SMART" id="SM00647">
    <property type="entry name" value="IBR"/>
    <property type="match status" value="2"/>
</dbReference>
<protein>
    <recommendedName>
        <fullName evidence="9">RING-type domain-containing protein</fullName>
    </recommendedName>
</protein>
<organism evidence="10 11">
    <name type="scientific">Piloderma croceum (strain F 1598)</name>
    <dbReference type="NCBI Taxonomy" id="765440"/>
    <lineage>
        <taxon>Eukaryota</taxon>
        <taxon>Fungi</taxon>
        <taxon>Dikarya</taxon>
        <taxon>Basidiomycota</taxon>
        <taxon>Agaricomycotina</taxon>
        <taxon>Agaricomycetes</taxon>
        <taxon>Agaricomycetidae</taxon>
        <taxon>Atheliales</taxon>
        <taxon>Atheliaceae</taxon>
        <taxon>Piloderma</taxon>
    </lineage>
</organism>
<accession>A0A0C3G7N0</accession>
<dbReference type="AlphaFoldDB" id="A0A0C3G7N0"/>
<reference evidence="11" key="2">
    <citation type="submission" date="2015-01" db="EMBL/GenBank/DDBJ databases">
        <title>Evolutionary Origins and Diversification of the Mycorrhizal Mutualists.</title>
        <authorList>
            <consortium name="DOE Joint Genome Institute"/>
            <consortium name="Mycorrhizal Genomics Consortium"/>
            <person name="Kohler A."/>
            <person name="Kuo A."/>
            <person name="Nagy L.G."/>
            <person name="Floudas D."/>
            <person name="Copeland A."/>
            <person name="Barry K.W."/>
            <person name="Cichocki N."/>
            <person name="Veneault-Fourrey C."/>
            <person name="LaButti K."/>
            <person name="Lindquist E.A."/>
            <person name="Lipzen A."/>
            <person name="Lundell T."/>
            <person name="Morin E."/>
            <person name="Murat C."/>
            <person name="Riley R."/>
            <person name="Ohm R."/>
            <person name="Sun H."/>
            <person name="Tunlid A."/>
            <person name="Henrissat B."/>
            <person name="Grigoriev I.V."/>
            <person name="Hibbett D.S."/>
            <person name="Martin F."/>
        </authorList>
    </citation>
    <scope>NUCLEOTIDE SEQUENCE [LARGE SCALE GENOMIC DNA]</scope>
    <source>
        <strain evidence="11">F 1598</strain>
    </source>
</reference>
<dbReference type="PANTHER" id="PTHR22770:SF47">
    <property type="entry name" value="E3 UBIQUITIN-PROTEIN LIGASE RNF216"/>
    <property type="match status" value="1"/>
</dbReference>
<evidence type="ECO:0000256" key="8">
    <source>
        <dbReference type="SAM" id="MobiDB-lite"/>
    </source>
</evidence>
<proteinExistence type="predicted"/>
<dbReference type="Proteomes" id="UP000054166">
    <property type="component" value="Unassembled WGS sequence"/>
</dbReference>
<feature type="domain" description="RING-type" evidence="9">
    <location>
        <begin position="286"/>
        <end position="492"/>
    </location>
</feature>
<feature type="region of interest" description="Disordered" evidence="8">
    <location>
        <begin position="143"/>
        <end position="166"/>
    </location>
</feature>
<keyword evidence="2" id="KW-0808">Transferase</keyword>
<keyword evidence="11" id="KW-1185">Reference proteome</keyword>
<dbReference type="InterPro" id="IPR047544">
    <property type="entry name" value="RING-HC_RBR_RNF216"/>
</dbReference>
<keyword evidence="6" id="KW-0833">Ubl conjugation pathway</keyword>
<dbReference type="SUPFAM" id="SSF57850">
    <property type="entry name" value="RING/U-box"/>
    <property type="match status" value="2"/>
</dbReference>
<reference evidence="10 11" key="1">
    <citation type="submission" date="2014-04" db="EMBL/GenBank/DDBJ databases">
        <authorList>
            <consortium name="DOE Joint Genome Institute"/>
            <person name="Kuo A."/>
            <person name="Tarkka M."/>
            <person name="Buscot F."/>
            <person name="Kohler A."/>
            <person name="Nagy L.G."/>
            <person name="Floudas D."/>
            <person name="Copeland A."/>
            <person name="Barry K.W."/>
            <person name="Cichocki N."/>
            <person name="Veneault-Fourrey C."/>
            <person name="LaButti K."/>
            <person name="Lindquist E.A."/>
            <person name="Lipzen A."/>
            <person name="Lundell T."/>
            <person name="Morin E."/>
            <person name="Murat C."/>
            <person name="Sun H."/>
            <person name="Tunlid A."/>
            <person name="Henrissat B."/>
            <person name="Grigoriev I.V."/>
            <person name="Hibbett D.S."/>
            <person name="Martin F."/>
            <person name="Nordberg H.P."/>
            <person name="Cantor M.N."/>
            <person name="Hua S.X."/>
        </authorList>
    </citation>
    <scope>NUCLEOTIDE SEQUENCE [LARGE SCALE GENOMIC DNA]</scope>
    <source>
        <strain evidence="10 11">F 1598</strain>
    </source>
</reference>
<feature type="compositionally biased region" description="Basic and acidic residues" evidence="8">
    <location>
        <begin position="143"/>
        <end position="156"/>
    </location>
</feature>
<keyword evidence="5" id="KW-0863">Zinc-finger</keyword>
<evidence type="ECO:0000256" key="2">
    <source>
        <dbReference type="ARBA" id="ARBA00022679"/>
    </source>
</evidence>
<evidence type="ECO:0000313" key="10">
    <source>
        <dbReference type="EMBL" id="KIM87774.1"/>
    </source>
</evidence>
<dbReference type="CDD" id="cd20339">
    <property type="entry name" value="BRcat_RBR_RNF216"/>
    <property type="match status" value="1"/>
</dbReference>
<dbReference type="InterPro" id="IPR044066">
    <property type="entry name" value="TRIAD_supradom"/>
</dbReference>
<evidence type="ECO:0000256" key="5">
    <source>
        <dbReference type="ARBA" id="ARBA00022771"/>
    </source>
</evidence>
<dbReference type="HOGENOM" id="CLU_009961_1_0_1"/>